<protein>
    <submittedName>
        <fullName evidence="1">Uncharacterized protein</fullName>
    </submittedName>
</protein>
<comment type="caution">
    <text evidence="1">The sequence shown here is derived from an EMBL/GenBank/DDBJ whole genome shotgun (WGS) entry which is preliminary data.</text>
</comment>
<dbReference type="AlphaFoldDB" id="A0A327X5R7"/>
<evidence type="ECO:0000313" key="2">
    <source>
        <dbReference type="Proteomes" id="UP000249203"/>
    </source>
</evidence>
<dbReference type="RefSeq" id="WP_157983222.1">
    <property type="nucleotide sequence ID" value="NZ_PIPK01000003.1"/>
</dbReference>
<dbReference type="Proteomes" id="UP000249203">
    <property type="component" value="Unassembled WGS sequence"/>
</dbReference>
<organism evidence="1 2">
    <name type="scientific">Aliidiomarina maris</name>
    <dbReference type="NCBI Taxonomy" id="531312"/>
    <lineage>
        <taxon>Bacteria</taxon>
        <taxon>Pseudomonadati</taxon>
        <taxon>Pseudomonadota</taxon>
        <taxon>Gammaproteobacteria</taxon>
        <taxon>Alteromonadales</taxon>
        <taxon>Idiomarinaceae</taxon>
        <taxon>Aliidiomarina</taxon>
    </lineage>
</organism>
<gene>
    <name evidence="1" type="ORF">B0I24_102119</name>
</gene>
<sequence length="55" mass="6818">MKRANGLGGKRQRFLPNERRRQTWRKHRLTLIDRRSKWFYQQGFNLKLEQEESGD</sequence>
<reference evidence="1 2" key="1">
    <citation type="submission" date="2018-06" db="EMBL/GenBank/DDBJ databases">
        <title>Genomic Encyclopedia of Type Strains, Phase III (KMG-III): the genomes of soil and plant-associated and newly described type strains.</title>
        <authorList>
            <person name="Whitman W."/>
        </authorList>
    </citation>
    <scope>NUCLEOTIDE SEQUENCE [LARGE SCALE GENOMIC DNA]</scope>
    <source>
        <strain evidence="1 2">CGMCC 1.15366</strain>
    </source>
</reference>
<dbReference type="EMBL" id="QLMD01000002">
    <property type="protein sequence ID" value="RAK00694.1"/>
    <property type="molecule type" value="Genomic_DNA"/>
</dbReference>
<proteinExistence type="predicted"/>
<accession>A0A327X5R7</accession>
<name>A0A327X5R7_9GAMM</name>
<evidence type="ECO:0000313" key="1">
    <source>
        <dbReference type="EMBL" id="RAK00694.1"/>
    </source>
</evidence>